<comment type="subcellular location">
    <subcellularLocation>
        <location evidence="1">Endomembrane system</location>
        <topology evidence="1">Multi-pass membrane protein</topology>
    </subcellularLocation>
</comment>
<reference evidence="10" key="1">
    <citation type="submission" date="2012-12" db="EMBL/GenBank/DDBJ databases">
        <authorList>
            <person name="Hellsten U."/>
            <person name="Grimwood J."/>
            <person name="Chapman J.A."/>
            <person name="Shapiro H."/>
            <person name="Aerts A."/>
            <person name="Otillar R.P."/>
            <person name="Terry A.Y."/>
            <person name="Boore J.L."/>
            <person name="Simakov O."/>
            <person name="Marletaz F."/>
            <person name="Cho S.-J."/>
            <person name="Edsinger-Gonzales E."/>
            <person name="Havlak P."/>
            <person name="Kuo D.-H."/>
            <person name="Larsson T."/>
            <person name="Lv J."/>
            <person name="Arendt D."/>
            <person name="Savage R."/>
            <person name="Osoegawa K."/>
            <person name="de Jong P."/>
            <person name="Lindberg D.R."/>
            <person name="Seaver E.C."/>
            <person name="Weisblat D.A."/>
            <person name="Putnam N.H."/>
            <person name="Grigoriev I.V."/>
            <person name="Rokhsar D.S."/>
        </authorList>
    </citation>
    <scope>NUCLEOTIDE SEQUENCE</scope>
    <source>
        <strain evidence="10">I ESC-2004</strain>
    </source>
</reference>
<evidence type="ECO:0000256" key="2">
    <source>
        <dbReference type="ARBA" id="ARBA00010023"/>
    </source>
</evidence>
<protein>
    <recommendedName>
        <fullName evidence="11">Calcium channel flower</fullName>
    </recommendedName>
</protein>
<name>R7V8Y5_CAPTE</name>
<dbReference type="GO" id="GO:0012505">
    <property type="term" value="C:endomembrane system"/>
    <property type="evidence" value="ECO:0007669"/>
    <property type="project" value="UniProtKB-SubCell"/>
</dbReference>
<dbReference type="GO" id="GO:0016192">
    <property type="term" value="P:vesicle-mediated transport"/>
    <property type="evidence" value="ECO:0007669"/>
    <property type="project" value="TreeGrafter"/>
</dbReference>
<organism evidence="8">
    <name type="scientific">Capitella teleta</name>
    <name type="common">Polychaete worm</name>
    <dbReference type="NCBI Taxonomy" id="283909"/>
    <lineage>
        <taxon>Eukaryota</taxon>
        <taxon>Metazoa</taxon>
        <taxon>Spiralia</taxon>
        <taxon>Lophotrochozoa</taxon>
        <taxon>Annelida</taxon>
        <taxon>Polychaeta</taxon>
        <taxon>Sedentaria</taxon>
        <taxon>Scolecida</taxon>
        <taxon>Capitellidae</taxon>
        <taxon>Capitella</taxon>
    </lineage>
</organism>
<dbReference type="AlphaFoldDB" id="R7V8Y5"/>
<dbReference type="PANTHER" id="PTHR13314:SF2">
    <property type="entry name" value="CALCIUM CHANNEL FLOWER HOMOLOG"/>
    <property type="match status" value="1"/>
</dbReference>
<feature type="region of interest" description="Disordered" evidence="6">
    <location>
        <begin position="1"/>
        <end position="20"/>
    </location>
</feature>
<dbReference type="EnsemblMetazoa" id="CapteT167106">
    <property type="protein sequence ID" value="CapteP167106"/>
    <property type="gene ID" value="CapteG167106"/>
</dbReference>
<dbReference type="InterPro" id="IPR019365">
    <property type="entry name" value="TVP18/Ca-channel_flower"/>
</dbReference>
<dbReference type="OrthoDB" id="9934994at2759"/>
<feature type="transmembrane region" description="Helical" evidence="7">
    <location>
        <begin position="124"/>
        <end position="143"/>
    </location>
</feature>
<dbReference type="FunCoup" id="R7V8Y5">
    <property type="interactions" value="713"/>
</dbReference>
<feature type="transmembrane region" description="Helical" evidence="7">
    <location>
        <begin position="68"/>
        <end position="89"/>
    </location>
</feature>
<evidence type="ECO:0000256" key="4">
    <source>
        <dbReference type="ARBA" id="ARBA00022989"/>
    </source>
</evidence>
<keyword evidence="4 7" id="KW-1133">Transmembrane helix</keyword>
<evidence type="ECO:0008006" key="11">
    <source>
        <dbReference type="Google" id="ProtNLM"/>
    </source>
</evidence>
<dbReference type="SMART" id="SM01077">
    <property type="entry name" value="Cg6151-P"/>
    <property type="match status" value="1"/>
</dbReference>
<dbReference type="Proteomes" id="UP000014760">
    <property type="component" value="Unassembled WGS sequence"/>
</dbReference>
<feature type="compositionally biased region" description="Low complexity" evidence="6">
    <location>
        <begin position="10"/>
        <end position="20"/>
    </location>
</feature>
<comment type="similarity">
    <text evidence="2">Belongs to the calcium channel flower family.</text>
</comment>
<dbReference type="OMA" id="CIELNTI"/>
<feature type="transmembrane region" description="Helical" evidence="7">
    <location>
        <begin position="31"/>
        <end position="56"/>
    </location>
</feature>
<accession>R7V8Y5</accession>
<feature type="transmembrane region" description="Helical" evidence="7">
    <location>
        <begin position="101"/>
        <end position="118"/>
    </location>
</feature>
<evidence type="ECO:0000256" key="1">
    <source>
        <dbReference type="ARBA" id="ARBA00004127"/>
    </source>
</evidence>
<sequence>MGQGGSRGSEPIPQGPEEGPNNPEATWWCRLFARLVGGIGGSVAIILGVLCCTNIIHPMCIVAGILQMISGFIVLVFEAPICCTFVEITKPIANFAENRPFFHKAIIFGILSIPPFAMCFGLTTLFGSGLIFATGVLYGLMALGKKADREVMIQNARPVNTADNSRLVDNEITGTADPNNPFSGPMKTVP</sequence>
<reference evidence="8 10" key="2">
    <citation type="journal article" date="2013" name="Nature">
        <title>Insights into bilaterian evolution from three spiralian genomes.</title>
        <authorList>
            <person name="Simakov O."/>
            <person name="Marletaz F."/>
            <person name="Cho S.J."/>
            <person name="Edsinger-Gonzales E."/>
            <person name="Havlak P."/>
            <person name="Hellsten U."/>
            <person name="Kuo D.H."/>
            <person name="Larsson T."/>
            <person name="Lv J."/>
            <person name="Arendt D."/>
            <person name="Savage R."/>
            <person name="Osoegawa K."/>
            <person name="de Jong P."/>
            <person name="Grimwood J."/>
            <person name="Chapman J.A."/>
            <person name="Shapiro H."/>
            <person name="Aerts A."/>
            <person name="Otillar R.P."/>
            <person name="Terry A.Y."/>
            <person name="Boore J.L."/>
            <person name="Grigoriev I.V."/>
            <person name="Lindberg D.R."/>
            <person name="Seaver E.C."/>
            <person name="Weisblat D.A."/>
            <person name="Putnam N.H."/>
            <person name="Rokhsar D.S."/>
        </authorList>
    </citation>
    <scope>NUCLEOTIDE SEQUENCE</scope>
    <source>
        <strain evidence="8 10">I ESC-2004</strain>
    </source>
</reference>
<evidence type="ECO:0000256" key="6">
    <source>
        <dbReference type="SAM" id="MobiDB-lite"/>
    </source>
</evidence>
<reference evidence="9" key="3">
    <citation type="submission" date="2015-06" db="UniProtKB">
        <authorList>
            <consortium name="EnsemblMetazoa"/>
        </authorList>
    </citation>
    <scope>IDENTIFICATION</scope>
</reference>
<evidence type="ECO:0000313" key="8">
    <source>
        <dbReference type="EMBL" id="ELU12821.1"/>
    </source>
</evidence>
<dbReference type="EMBL" id="AMQN01005281">
    <property type="status" value="NOT_ANNOTATED_CDS"/>
    <property type="molecule type" value="Genomic_DNA"/>
</dbReference>
<dbReference type="HOGENOM" id="CLU_108196_0_0_1"/>
<dbReference type="Pfam" id="PF10233">
    <property type="entry name" value="Cg6151-P"/>
    <property type="match status" value="1"/>
</dbReference>
<keyword evidence="3 7" id="KW-0812">Transmembrane</keyword>
<dbReference type="GO" id="GO:0016020">
    <property type="term" value="C:membrane"/>
    <property type="evidence" value="ECO:0007669"/>
    <property type="project" value="InterPro"/>
</dbReference>
<keyword evidence="10" id="KW-1185">Reference proteome</keyword>
<evidence type="ECO:0000313" key="10">
    <source>
        <dbReference type="Proteomes" id="UP000014760"/>
    </source>
</evidence>
<evidence type="ECO:0000256" key="7">
    <source>
        <dbReference type="SAM" id="Phobius"/>
    </source>
</evidence>
<evidence type="ECO:0000313" key="9">
    <source>
        <dbReference type="EnsemblMetazoa" id="CapteP167106"/>
    </source>
</evidence>
<evidence type="ECO:0000256" key="5">
    <source>
        <dbReference type="ARBA" id="ARBA00023136"/>
    </source>
</evidence>
<evidence type="ECO:0000256" key="3">
    <source>
        <dbReference type="ARBA" id="ARBA00022692"/>
    </source>
</evidence>
<keyword evidence="5 7" id="KW-0472">Membrane</keyword>
<dbReference type="PANTHER" id="PTHR13314">
    <property type="entry name" value="CALCIUM CHANNEL FLOWER HOMOLOG"/>
    <property type="match status" value="1"/>
</dbReference>
<gene>
    <name evidence="8" type="ORF">CAPTEDRAFT_167106</name>
</gene>
<dbReference type="EMBL" id="KB295624">
    <property type="protein sequence ID" value="ELU12821.1"/>
    <property type="molecule type" value="Genomic_DNA"/>
</dbReference>
<proteinExistence type="inferred from homology"/>